<dbReference type="Proteomes" id="UP000185628">
    <property type="component" value="Unassembled WGS sequence"/>
</dbReference>
<organism evidence="2 3">
    <name type="scientific">Bowdeniella nasicola</name>
    <dbReference type="NCBI Taxonomy" id="208480"/>
    <lineage>
        <taxon>Bacteria</taxon>
        <taxon>Bacillati</taxon>
        <taxon>Actinomycetota</taxon>
        <taxon>Actinomycetes</taxon>
        <taxon>Actinomycetales</taxon>
        <taxon>Actinomycetaceae</taxon>
        <taxon>Bowdeniella</taxon>
    </lineage>
</organism>
<dbReference type="EMBL" id="MQVR01000083">
    <property type="protein sequence ID" value="OKL53148.1"/>
    <property type="molecule type" value="Genomic_DNA"/>
</dbReference>
<dbReference type="OrthoDB" id="9903025at2"/>
<feature type="compositionally biased region" description="Acidic residues" evidence="1">
    <location>
        <begin position="48"/>
        <end position="62"/>
    </location>
</feature>
<feature type="region of interest" description="Disordered" evidence="1">
    <location>
        <begin position="1"/>
        <end position="62"/>
    </location>
</feature>
<evidence type="ECO:0000256" key="1">
    <source>
        <dbReference type="SAM" id="MobiDB-lite"/>
    </source>
</evidence>
<evidence type="ECO:0000313" key="3">
    <source>
        <dbReference type="Proteomes" id="UP000185628"/>
    </source>
</evidence>
<keyword evidence="3" id="KW-1185">Reference proteome</keyword>
<reference evidence="3" key="1">
    <citation type="submission" date="2016-12" db="EMBL/GenBank/DDBJ databases">
        <authorList>
            <person name="Meng X."/>
        </authorList>
    </citation>
    <scope>NUCLEOTIDE SEQUENCE [LARGE SCALE GENOMIC DNA]</scope>
    <source>
        <strain evidence="3">DSM 19116</strain>
    </source>
</reference>
<gene>
    <name evidence="2" type="ORF">BSZ39_11025</name>
</gene>
<dbReference type="AlphaFoldDB" id="A0A1Q5PZT9"/>
<accession>A0A1Q5PZT9</accession>
<feature type="compositionally biased region" description="Basic and acidic residues" evidence="1">
    <location>
        <begin position="1"/>
        <end position="30"/>
    </location>
</feature>
<sequence>MADPRDTVVPGHEEHEHETDDQIQAEEYRPNDPVSVFEANPADVADQAIEEPVEDEDARADA</sequence>
<protein>
    <submittedName>
        <fullName evidence="2">Uncharacterized protein</fullName>
    </submittedName>
</protein>
<evidence type="ECO:0000313" key="2">
    <source>
        <dbReference type="EMBL" id="OKL53148.1"/>
    </source>
</evidence>
<dbReference type="RefSeq" id="WP_073717384.1">
    <property type="nucleotide sequence ID" value="NZ_MQVR01000083.1"/>
</dbReference>
<proteinExistence type="predicted"/>
<name>A0A1Q5PZT9_9ACTO</name>
<comment type="caution">
    <text evidence="2">The sequence shown here is derived from an EMBL/GenBank/DDBJ whole genome shotgun (WGS) entry which is preliminary data.</text>
</comment>